<keyword evidence="3" id="KW-0597">Phosphoprotein</keyword>
<dbReference type="Proteomes" id="UP000192678">
    <property type="component" value="Unassembled WGS sequence"/>
</dbReference>
<dbReference type="SMART" id="SM00388">
    <property type="entry name" value="HisKA"/>
    <property type="match status" value="1"/>
</dbReference>
<gene>
    <name evidence="9" type="ORF">SAMN04488101_113139</name>
</gene>
<evidence type="ECO:0000259" key="7">
    <source>
        <dbReference type="PROSITE" id="PS50112"/>
    </source>
</evidence>
<dbReference type="InterPro" id="IPR036890">
    <property type="entry name" value="HATPase_C_sf"/>
</dbReference>
<dbReference type="NCBIfam" id="TIGR00229">
    <property type="entry name" value="sensory_box"/>
    <property type="match status" value="1"/>
</dbReference>
<evidence type="ECO:0000256" key="1">
    <source>
        <dbReference type="ARBA" id="ARBA00000085"/>
    </source>
</evidence>
<keyword evidence="5" id="KW-0418">Kinase</keyword>
<dbReference type="InterPro" id="IPR003661">
    <property type="entry name" value="HisK_dim/P_dom"/>
</dbReference>
<dbReference type="InterPro" id="IPR000700">
    <property type="entry name" value="PAS-assoc_C"/>
</dbReference>
<evidence type="ECO:0000256" key="5">
    <source>
        <dbReference type="ARBA" id="ARBA00022777"/>
    </source>
</evidence>
<comment type="catalytic activity">
    <reaction evidence="1">
        <text>ATP + protein L-histidine = ADP + protein N-phospho-L-histidine.</text>
        <dbReference type="EC" id="2.7.13.3"/>
    </reaction>
</comment>
<accession>A0A1W2ELQ3</accession>
<dbReference type="Gene3D" id="3.30.450.20">
    <property type="entry name" value="PAS domain"/>
    <property type="match status" value="1"/>
</dbReference>
<evidence type="ECO:0000256" key="2">
    <source>
        <dbReference type="ARBA" id="ARBA00012438"/>
    </source>
</evidence>
<dbReference type="PANTHER" id="PTHR43304:SF1">
    <property type="entry name" value="PAC DOMAIN-CONTAINING PROTEIN"/>
    <property type="match status" value="1"/>
</dbReference>
<dbReference type="InterPro" id="IPR003594">
    <property type="entry name" value="HATPase_dom"/>
</dbReference>
<dbReference type="InterPro" id="IPR036097">
    <property type="entry name" value="HisK_dim/P_sf"/>
</dbReference>
<dbReference type="PANTHER" id="PTHR43304">
    <property type="entry name" value="PHYTOCHROME-LIKE PROTEIN CPH1"/>
    <property type="match status" value="1"/>
</dbReference>
<keyword evidence="10" id="KW-1185">Reference proteome</keyword>
<evidence type="ECO:0000259" key="6">
    <source>
        <dbReference type="PROSITE" id="PS50109"/>
    </source>
</evidence>
<reference evidence="9 10" key="1">
    <citation type="submission" date="2017-04" db="EMBL/GenBank/DDBJ databases">
        <authorList>
            <person name="Afonso C.L."/>
            <person name="Miller P.J."/>
            <person name="Scott M.A."/>
            <person name="Spackman E."/>
            <person name="Goraichik I."/>
            <person name="Dimitrov K.M."/>
            <person name="Suarez D.L."/>
            <person name="Swayne D.E."/>
        </authorList>
    </citation>
    <scope>NUCLEOTIDE SEQUENCE [LARGE SCALE GENOMIC DNA]</scope>
    <source>
        <strain evidence="9 10">DSM 19625</strain>
    </source>
</reference>
<evidence type="ECO:0000259" key="8">
    <source>
        <dbReference type="PROSITE" id="PS50113"/>
    </source>
</evidence>
<dbReference type="SMART" id="SM00387">
    <property type="entry name" value="HATPase_c"/>
    <property type="match status" value="1"/>
</dbReference>
<evidence type="ECO:0000256" key="4">
    <source>
        <dbReference type="ARBA" id="ARBA00022679"/>
    </source>
</evidence>
<dbReference type="RefSeq" id="WP_235005386.1">
    <property type="nucleotide sequence ID" value="NZ_FWYB01000013.1"/>
</dbReference>
<dbReference type="Pfam" id="PF00512">
    <property type="entry name" value="HisKA"/>
    <property type="match status" value="1"/>
</dbReference>
<dbReference type="SUPFAM" id="SSF55874">
    <property type="entry name" value="ATPase domain of HSP90 chaperone/DNA topoisomerase II/histidine kinase"/>
    <property type="match status" value="1"/>
</dbReference>
<dbReference type="Gene3D" id="1.10.287.130">
    <property type="match status" value="1"/>
</dbReference>
<dbReference type="PROSITE" id="PS50113">
    <property type="entry name" value="PAC"/>
    <property type="match status" value="1"/>
</dbReference>
<dbReference type="EC" id="2.7.13.3" evidence="2"/>
<dbReference type="PROSITE" id="PS50112">
    <property type="entry name" value="PAS"/>
    <property type="match status" value="1"/>
</dbReference>
<dbReference type="InterPro" id="IPR035965">
    <property type="entry name" value="PAS-like_dom_sf"/>
</dbReference>
<dbReference type="STRING" id="475255.SAMN04488101_113139"/>
<feature type="domain" description="PAS" evidence="7">
    <location>
        <begin position="2"/>
        <end position="59"/>
    </location>
</feature>
<evidence type="ECO:0000313" key="10">
    <source>
        <dbReference type="Proteomes" id="UP000192678"/>
    </source>
</evidence>
<name>A0A1W2ELQ3_9SPHI</name>
<dbReference type="AlphaFoldDB" id="A0A1W2ELQ3"/>
<evidence type="ECO:0000256" key="3">
    <source>
        <dbReference type="ARBA" id="ARBA00022553"/>
    </source>
</evidence>
<dbReference type="SMART" id="SM00086">
    <property type="entry name" value="PAC"/>
    <property type="match status" value="1"/>
</dbReference>
<dbReference type="PRINTS" id="PR00344">
    <property type="entry name" value="BCTRLSENSOR"/>
</dbReference>
<dbReference type="InterPro" id="IPR052162">
    <property type="entry name" value="Sensor_kinase/Photoreceptor"/>
</dbReference>
<dbReference type="Gene3D" id="3.30.565.10">
    <property type="entry name" value="Histidine kinase-like ATPase, C-terminal domain"/>
    <property type="match status" value="1"/>
</dbReference>
<proteinExistence type="predicted"/>
<dbReference type="InterPro" id="IPR004358">
    <property type="entry name" value="Sig_transdc_His_kin-like_C"/>
</dbReference>
<dbReference type="PROSITE" id="PS50109">
    <property type="entry name" value="HIS_KIN"/>
    <property type="match status" value="1"/>
</dbReference>
<organism evidence="9 10">
    <name type="scientific">Pedobacter nyackensis</name>
    <dbReference type="NCBI Taxonomy" id="475255"/>
    <lineage>
        <taxon>Bacteria</taxon>
        <taxon>Pseudomonadati</taxon>
        <taxon>Bacteroidota</taxon>
        <taxon>Sphingobacteriia</taxon>
        <taxon>Sphingobacteriales</taxon>
        <taxon>Sphingobacteriaceae</taxon>
        <taxon>Pedobacter</taxon>
    </lineage>
</organism>
<dbReference type="SUPFAM" id="SSF47384">
    <property type="entry name" value="Homodimeric domain of signal transducing histidine kinase"/>
    <property type="match status" value="1"/>
</dbReference>
<dbReference type="SUPFAM" id="SSF55785">
    <property type="entry name" value="PYP-like sensor domain (PAS domain)"/>
    <property type="match status" value="1"/>
</dbReference>
<evidence type="ECO:0000313" key="9">
    <source>
        <dbReference type="EMBL" id="SMD10671.1"/>
    </source>
</evidence>
<dbReference type="EMBL" id="FWYB01000013">
    <property type="protein sequence ID" value="SMD10671.1"/>
    <property type="molecule type" value="Genomic_DNA"/>
</dbReference>
<sequence>MRSDSLLRMLEVIDDYAILFLDRHGNIENWNKEAEKIKGYTAEEIIGHNISVFYNEESKRNRLPELLIEEAKLKGRAQHEGWRIRKGGELFWGFITISAIYDDNHQVVGFSKFVRDLTAKRQLEKTTEEYARELEIKNKELEQFVYIASHDLQEPLLTVKNFVELFKDEYQDVFDDNARLYLQFIDRSTERMRNLIKGLLDYARLGGQQAKCLVDCNQLMDSLQNDLFGSINATGAEIYYKDLPIVYGFETALRQLFQNLLSNSLKFKRPGVAPKIFISVVGNDNFWHFEFKDNGIGIEERYKEKVFIMFQRLHSTTDYEGYGIGLSHCKKIVELHGGTISVESILNEGSTFSFTLKV</sequence>
<dbReference type="Pfam" id="PF02518">
    <property type="entry name" value="HATPase_c"/>
    <property type="match status" value="1"/>
</dbReference>
<feature type="domain" description="PAC" evidence="8">
    <location>
        <begin position="77"/>
        <end position="129"/>
    </location>
</feature>
<dbReference type="Pfam" id="PF13426">
    <property type="entry name" value="PAS_9"/>
    <property type="match status" value="1"/>
</dbReference>
<dbReference type="GO" id="GO:0000155">
    <property type="term" value="F:phosphorelay sensor kinase activity"/>
    <property type="evidence" value="ECO:0007669"/>
    <property type="project" value="InterPro"/>
</dbReference>
<dbReference type="CDD" id="cd00082">
    <property type="entry name" value="HisKA"/>
    <property type="match status" value="1"/>
</dbReference>
<protein>
    <recommendedName>
        <fullName evidence="2">histidine kinase</fullName>
        <ecNumber evidence="2">2.7.13.3</ecNumber>
    </recommendedName>
</protein>
<dbReference type="InterPro" id="IPR005467">
    <property type="entry name" value="His_kinase_dom"/>
</dbReference>
<feature type="domain" description="Histidine kinase" evidence="6">
    <location>
        <begin position="147"/>
        <end position="358"/>
    </location>
</feature>
<keyword evidence="4" id="KW-0808">Transferase</keyword>
<dbReference type="InterPro" id="IPR001610">
    <property type="entry name" value="PAC"/>
</dbReference>
<dbReference type="InterPro" id="IPR000014">
    <property type="entry name" value="PAS"/>
</dbReference>
<dbReference type="CDD" id="cd00130">
    <property type="entry name" value="PAS"/>
    <property type="match status" value="1"/>
</dbReference>